<evidence type="ECO:0000256" key="5">
    <source>
        <dbReference type="PROSITE-ProRule" id="PRU01248"/>
    </source>
</evidence>
<dbReference type="PROSITE" id="PS51900">
    <property type="entry name" value="CB"/>
    <property type="match status" value="1"/>
</dbReference>
<dbReference type="InterPro" id="IPR002104">
    <property type="entry name" value="Integrase_catalytic"/>
</dbReference>
<keyword evidence="4" id="KW-0233">DNA recombination</keyword>
<feature type="domain" description="Tyr recombinase" evidence="6">
    <location>
        <begin position="356"/>
        <end position="580"/>
    </location>
</feature>
<keyword evidence="2" id="KW-0229">DNA integration</keyword>
<proteinExistence type="inferred from homology"/>
<evidence type="ECO:0000259" key="6">
    <source>
        <dbReference type="PROSITE" id="PS51898"/>
    </source>
</evidence>
<dbReference type="InterPro" id="IPR022169">
    <property type="entry name" value="DUF3701"/>
</dbReference>
<dbReference type="InterPro" id="IPR010998">
    <property type="entry name" value="Integrase_recombinase_N"/>
</dbReference>
<sequence>MAQHSDIILPTLAYTRGDYTALRAFCLKIPLDVIADRYYSHDAPQLETGLERYLIAMRDDLIERASVNNPLLADNLKTARRNGHITSRTLDLLIQIAEAPPATPKPEQTIAMWMRPRTTAALKAEQLVTLGDLRAFMLRRGPSWWRGVPRVGIHRAEAIANWMRKHEASLGSIYTGNYVPSPTQLELLGVGQNEYMVPIKHAKAPDWLDGSAGINRDHRFNFISAQNDLEAIRAYLDRFSDKPHTLRSYTKELERFLYWCVLEANKPLSSVLVTDCEAYKAFLKRPSARFVGDRAPRSSTRWRPFSKEPLSPASQLHAIVVIRSAFAYLVAVRYLAGNPWLAVKDPVVVKKVHEMQIDKALSRDLWDEVIDRLTERCELPENSQDRIALAMMLLLGDSGLRREEAAGAMRDALKPNKWAYDAGQLTVIGKRSAERIVPVSPRTLDALRAHWIDRGLDFDKADQPIPLLAPLIIPQHKGAIERHATPNVVGYTGDSLYRLFQATLKRLKFDPDAIEGFTSEQFNELEAASPHALRHTWGTLAVEDGMPLDVAQAIMGHQSPSTTAIYVQAKTKRILEEGAKYFAKRGEKKGRA</sequence>
<dbReference type="InterPro" id="IPR050090">
    <property type="entry name" value="Tyrosine_recombinase_XerCD"/>
</dbReference>
<feature type="domain" description="Core-binding (CB)" evidence="7">
    <location>
        <begin position="226"/>
        <end position="330"/>
    </location>
</feature>
<reference evidence="8" key="1">
    <citation type="submission" date="2019-12" db="EMBL/GenBank/DDBJ databases">
        <title>Novel species isolated from a subtropical stream in China.</title>
        <authorList>
            <person name="Lu H."/>
        </authorList>
    </citation>
    <scope>NUCLEOTIDE SEQUENCE [LARGE SCALE GENOMIC DNA]</scope>
    <source>
        <strain evidence="8">FT93W</strain>
    </source>
</reference>
<dbReference type="Gene3D" id="1.10.443.10">
    <property type="entry name" value="Intergrase catalytic core"/>
    <property type="match status" value="1"/>
</dbReference>
<comment type="similarity">
    <text evidence="1">Belongs to the 'phage' integrase family.</text>
</comment>
<evidence type="ECO:0000256" key="1">
    <source>
        <dbReference type="ARBA" id="ARBA00008857"/>
    </source>
</evidence>
<name>A0A845I1Y8_9BURK</name>
<dbReference type="Proteomes" id="UP000444316">
    <property type="component" value="Unassembled WGS sequence"/>
</dbReference>
<evidence type="ECO:0000313" key="8">
    <source>
        <dbReference type="EMBL" id="MYN47584.1"/>
    </source>
</evidence>
<dbReference type="CDD" id="cd00397">
    <property type="entry name" value="DNA_BRE_C"/>
    <property type="match status" value="1"/>
</dbReference>
<dbReference type="EMBL" id="WWCL01000006">
    <property type="protein sequence ID" value="MYN47584.1"/>
    <property type="molecule type" value="Genomic_DNA"/>
</dbReference>
<organism evidence="8 9">
    <name type="scientific">Duganella fentianensis</name>
    <dbReference type="NCBI Taxonomy" id="2692177"/>
    <lineage>
        <taxon>Bacteria</taxon>
        <taxon>Pseudomonadati</taxon>
        <taxon>Pseudomonadota</taxon>
        <taxon>Betaproteobacteria</taxon>
        <taxon>Burkholderiales</taxon>
        <taxon>Oxalobacteraceae</taxon>
        <taxon>Telluria group</taxon>
        <taxon>Duganella</taxon>
    </lineage>
</organism>
<dbReference type="AlphaFoldDB" id="A0A845I1Y8"/>
<dbReference type="Pfam" id="PF12482">
    <property type="entry name" value="DUF3701"/>
    <property type="match status" value="1"/>
</dbReference>
<evidence type="ECO:0000256" key="4">
    <source>
        <dbReference type="ARBA" id="ARBA00023172"/>
    </source>
</evidence>
<keyword evidence="3 5" id="KW-0238">DNA-binding</keyword>
<dbReference type="RefSeq" id="WP_161036978.1">
    <property type="nucleotide sequence ID" value="NZ_WWCL01000006.1"/>
</dbReference>
<protein>
    <submittedName>
        <fullName evidence="8">Tyrosine-type recombinase/integrase</fullName>
    </submittedName>
</protein>
<dbReference type="InterPro" id="IPR011010">
    <property type="entry name" value="DNA_brk_join_enz"/>
</dbReference>
<evidence type="ECO:0000259" key="7">
    <source>
        <dbReference type="PROSITE" id="PS51900"/>
    </source>
</evidence>
<dbReference type="PANTHER" id="PTHR30349">
    <property type="entry name" value="PHAGE INTEGRASE-RELATED"/>
    <property type="match status" value="1"/>
</dbReference>
<gene>
    <name evidence="8" type="ORF">GTP23_21295</name>
</gene>
<dbReference type="Pfam" id="PF00589">
    <property type="entry name" value="Phage_integrase"/>
    <property type="match status" value="1"/>
</dbReference>
<dbReference type="SUPFAM" id="SSF56349">
    <property type="entry name" value="DNA breaking-rejoining enzymes"/>
    <property type="match status" value="1"/>
</dbReference>
<dbReference type="GO" id="GO:0003677">
    <property type="term" value="F:DNA binding"/>
    <property type="evidence" value="ECO:0007669"/>
    <property type="project" value="UniProtKB-UniRule"/>
</dbReference>
<dbReference type="GO" id="GO:0015074">
    <property type="term" value="P:DNA integration"/>
    <property type="evidence" value="ECO:0007669"/>
    <property type="project" value="UniProtKB-KW"/>
</dbReference>
<dbReference type="InterPro" id="IPR013762">
    <property type="entry name" value="Integrase-like_cat_sf"/>
</dbReference>
<evidence type="ECO:0000256" key="2">
    <source>
        <dbReference type="ARBA" id="ARBA00022908"/>
    </source>
</evidence>
<dbReference type="GO" id="GO:0006310">
    <property type="term" value="P:DNA recombination"/>
    <property type="evidence" value="ECO:0007669"/>
    <property type="project" value="UniProtKB-KW"/>
</dbReference>
<evidence type="ECO:0000256" key="3">
    <source>
        <dbReference type="ARBA" id="ARBA00023125"/>
    </source>
</evidence>
<dbReference type="PANTHER" id="PTHR30349:SF41">
    <property type="entry name" value="INTEGRASE_RECOMBINASE PROTEIN MJ0367-RELATED"/>
    <property type="match status" value="1"/>
</dbReference>
<keyword evidence="9" id="KW-1185">Reference proteome</keyword>
<dbReference type="PROSITE" id="PS51898">
    <property type="entry name" value="TYR_RECOMBINASE"/>
    <property type="match status" value="1"/>
</dbReference>
<dbReference type="InterPro" id="IPR044068">
    <property type="entry name" value="CB"/>
</dbReference>
<accession>A0A845I1Y8</accession>
<comment type="caution">
    <text evidence="8">The sequence shown here is derived from an EMBL/GenBank/DDBJ whole genome shotgun (WGS) entry which is preliminary data.</text>
</comment>
<dbReference type="Gene3D" id="1.10.150.130">
    <property type="match status" value="1"/>
</dbReference>
<evidence type="ECO:0000313" key="9">
    <source>
        <dbReference type="Proteomes" id="UP000444316"/>
    </source>
</evidence>